<proteinExistence type="predicted"/>
<organism evidence="1 2">
    <name type="scientific">Pseudoscardovia suis</name>
    <dbReference type="NCBI Taxonomy" id="987063"/>
    <lineage>
        <taxon>Bacteria</taxon>
        <taxon>Bacillati</taxon>
        <taxon>Actinomycetota</taxon>
        <taxon>Actinomycetes</taxon>
        <taxon>Bifidobacteriales</taxon>
        <taxon>Bifidobacteriaceae</taxon>
        <taxon>Pseudoscardovia</taxon>
    </lineage>
</organism>
<sequence length="300" mass="30867">MTTINMAWPTGALAGGLCTVTTDKARGDDFPANIDTVMCEYDGRITDIPFRRLYHRVTRVRCRTLGAKALDSLDSESLDIKADVIEDDVFGSHGVNDLQAVTLSGLNGDLASVGGSNFLYGCTGLTSLTLPASLASVGGSNFLAGCTGLTSLTLPASLASVGGSNFLAGCTGLTSLTLPASLASVGGSNFLYGCTGLTSLTLPASLASVGGSGFLYGCTGLTSLDVQDGFGSKNLNTTWLLDDVKTISTLTLRLTSGMWMASTWTSHLATGATVNVPATLLDAYKADTTWAKFNLQAIGA</sequence>
<dbReference type="AlphaFoldDB" id="A0A261F1F2"/>
<evidence type="ECO:0000313" key="2">
    <source>
        <dbReference type="Proteomes" id="UP000216454"/>
    </source>
</evidence>
<gene>
    <name evidence="1" type="ORF">PSSU_0374</name>
</gene>
<dbReference type="SUPFAM" id="SSF52058">
    <property type="entry name" value="L domain-like"/>
    <property type="match status" value="1"/>
</dbReference>
<dbReference type="PANTHER" id="PTHR45661">
    <property type="entry name" value="SURFACE ANTIGEN"/>
    <property type="match status" value="1"/>
</dbReference>
<dbReference type="Gene3D" id="3.80.10.10">
    <property type="entry name" value="Ribonuclease Inhibitor"/>
    <property type="match status" value="1"/>
</dbReference>
<comment type="caution">
    <text evidence="1">The sequence shown here is derived from an EMBL/GenBank/DDBJ whole genome shotgun (WGS) entry which is preliminary data.</text>
</comment>
<dbReference type="InterPro" id="IPR032675">
    <property type="entry name" value="LRR_dom_sf"/>
</dbReference>
<name>A0A261F1F2_9BIFI</name>
<protein>
    <submittedName>
        <fullName evidence="1">Surface antigen</fullName>
    </submittedName>
</protein>
<reference evidence="1 2" key="1">
    <citation type="journal article" date="2017" name="BMC Genomics">
        <title>Comparative genomic and phylogenomic analyses of the Bifidobacteriaceae family.</title>
        <authorList>
            <person name="Lugli G.A."/>
            <person name="Milani C."/>
            <person name="Turroni F."/>
            <person name="Duranti S."/>
            <person name="Mancabelli L."/>
            <person name="Mangifesta M."/>
            <person name="Ferrario C."/>
            <person name="Modesto M."/>
            <person name="Mattarelli P."/>
            <person name="Jiri K."/>
            <person name="van Sinderen D."/>
            <person name="Ventura M."/>
        </authorList>
    </citation>
    <scope>NUCLEOTIDE SEQUENCE [LARGE SCALE GENOMIC DNA]</scope>
    <source>
        <strain evidence="1 2">DSM 24744</strain>
    </source>
</reference>
<dbReference type="PANTHER" id="PTHR45661:SF3">
    <property type="entry name" value="IG-LIKE DOMAIN-CONTAINING PROTEIN"/>
    <property type="match status" value="1"/>
</dbReference>
<dbReference type="RefSeq" id="WP_094690701.1">
    <property type="nucleotide sequence ID" value="NZ_MWWQ01000005.1"/>
</dbReference>
<dbReference type="InterPro" id="IPR026906">
    <property type="entry name" value="LRR_5"/>
</dbReference>
<accession>A0A261F1F2</accession>
<dbReference type="EMBL" id="MWWQ01000005">
    <property type="protein sequence ID" value="OZG52756.1"/>
    <property type="molecule type" value="Genomic_DNA"/>
</dbReference>
<dbReference type="InterPro" id="IPR053139">
    <property type="entry name" value="Surface_bspA-like"/>
</dbReference>
<evidence type="ECO:0000313" key="1">
    <source>
        <dbReference type="EMBL" id="OZG52756.1"/>
    </source>
</evidence>
<dbReference type="Pfam" id="PF13306">
    <property type="entry name" value="LRR_5"/>
    <property type="match status" value="1"/>
</dbReference>
<keyword evidence="2" id="KW-1185">Reference proteome</keyword>
<dbReference type="Proteomes" id="UP000216454">
    <property type="component" value="Unassembled WGS sequence"/>
</dbReference>